<protein>
    <submittedName>
        <fullName evidence="1">Uncharacterized protein</fullName>
    </submittedName>
</protein>
<reference evidence="2" key="1">
    <citation type="journal article" date="2008" name="Nat. Genet.">
        <title>The Pristionchus pacificus genome provides a unique perspective on nematode lifestyle and parasitism.</title>
        <authorList>
            <person name="Dieterich C."/>
            <person name="Clifton S.W."/>
            <person name="Schuster L.N."/>
            <person name="Chinwalla A."/>
            <person name="Delehaunty K."/>
            <person name="Dinkelacker I."/>
            <person name="Fulton L."/>
            <person name="Fulton R."/>
            <person name="Godfrey J."/>
            <person name="Minx P."/>
            <person name="Mitreva M."/>
            <person name="Roeseler W."/>
            <person name="Tian H."/>
            <person name="Witte H."/>
            <person name="Yang S.P."/>
            <person name="Wilson R.K."/>
            <person name="Sommer R.J."/>
        </authorList>
    </citation>
    <scope>NUCLEOTIDE SEQUENCE [LARGE SCALE GENOMIC DNA]</scope>
    <source>
        <strain evidence="2">PS312</strain>
    </source>
</reference>
<accession>A0A2A6CL88</accession>
<dbReference type="EnsemblMetazoa" id="PPA16474.1">
    <property type="protein sequence ID" value="PPA16474.1"/>
    <property type="gene ID" value="WBGene00106028"/>
</dbReference>
<dbReference type="AlphaFoldDB" id="A0A2A6CL88"/>
<name>A0A2A6CL88_PRIPA</name>
<proteinExistence type="predicted"/>
<keyword evidence="2" id="KW-1185">Reference proteome</keyword>
<organism evidence="1 2">
    <name type="scientific">Pristionchus pacificus</name>
    <name type="common">Parasitic nematode worm</name>
    <dbReference type="NCBI Taxonomy" id="54126"/>
    <lineage>
        <taxon>Eukaryota</taxon>
        <taxon>Metazoa</taxon>
        <taxon>Ecdysozoa</taxon>
        <taxon>Nematoda</taxon>
        <taxon>Chromadorea</taxon>
        <taxon>Rhabditida</taxon>
        <taxon>Rhabditina</taxon>
        <taxon>Diplogasteromorpha</taxon>
        <taxon>Diplogasteroidea</taxon>
        <taxon>Neodiplogasteridae</taxon>
        <taxon>Pristionchus</taxon>
    </lineage>
</organism>
<dbReference type="Proteomes" id="UP000005239">
    <property type="component" value="Unassembled WGS sequence"/>
</dbReference>
<accession>A0A8R1UAQ6</accession>
<evidence type="ECO:0000313" key="2">
    <source>
        <dbReference type="Proteomes" id="UP000005239"/>
    </source>
</evidence>
<sequence>MFELTLTSRALQARVDEFVLEGTTFKLVDKMRILCRYHIYDEEKNESTFNQRGTMRVWLEVPVRMASLFELRVKCRVANWRSIMSTGWGTKDRGPIGFVKRYCFHCEIPVQSGADTTDWERMMKSIGPNVRKVDVVDGYNSEFLLELSTHLRSMYFRCRNYADISGVNWVLLIIGMLSRKLDMLEIHHWQREVISREDAERLVTKLPFLGKKVWFKIGVAFRTVGRSNELNSHITLETSGRPNTPDEDCALSIIHKSRQWACLQGGNEGIGIFETQKAKGRNLLIIYT</sequence>
<evidence type="ECO:0000313" key="1">
    <source>
        <dbReference type="EnsemblMetazoa" id="PPA16474.1"/>
    </source>
</evidence>
<gene>
    <name evidence="1" type="primary">WBGene00106028</name>
</gene>
<reference evidence="1" key="2">
    <citation type="submission" date="2022-06" db="UniProtKB">
        <authorList>
            <consortium name="EnsemblMetazoa"/>
        </authorList>
    </citation>
    <scope>IDENTIFICATION</scope>
    <source>
        <strain evidence="1">PS312</strain>
    </source>
</reference>